<dbReference type="EMBL" id="SOAZ01000007">
    <property type="protein sequence ID" value="TDT61312.1"/>
    <property type="molecule type" value="Genomic_DNA"/>
</dbReference>
<comment type="similarity">
    <text evidence="1">Belongs to the GerABKA family.</text>
</comment>
<organism evidence="5 6">
    <name type="scientific">Fonticella tunisiensis</name>
    <dbReference type="NCBI Taxonomy" id="1096341"/>
    <lineage>
        <taxon>Bacteria</taxon>
        <taxon>Bacillati</taxon>
        <taxon>Bacillota</taxon>
        <taxon>Clostridia</taxon>
        <taxon>Eubacteriales</taxon>
        <taxon>Clostridiaceae</taxon>
        <taxon>Fonticella</taxon>
    </lineage>
</organism>
<feature type="region of interest" description="Disordered" evidence="3">
    <location>
        <begin position="1"/>
        <end position="26"/>
    </location>
</feature>
<comment type="caution">
    <text evidence="5">The sequence shown here is derived from an EMBL/GenBank/DDBJ whole genome shotgun (WGS) entry which is preliminary data.</text>
</comment>
<dbReference type="InterPro" id="IPR004995">
    <property type="entry name" value="Spore_Ger"/>
</dbReference>
<reference evidence="5 6" key="1">
    <citation type="submission" date="2019-03" db="EMBL/GenBank/DDBJ databases">
        <title>Genomic Encyclopedia of Type Strains, Phase IV (KMG-IV): sequencing the most valuable type-strain genomes for metagenomic binning, comparative biology and taxonomic classification.</title>
        <authorList>
            <person name="Goeker M."/>
        </authorList>
    </citation>
    <scope>NUCLEOTIDE SEQUENCE [LARGE SCALE GENOMIC DNA]</scope>
    <source>
        <strain evidence="5 6">DSM 24455</strain>
    </source>
</reference>
<accession>A0A4R7KT82</accession>
<dbReference type="Proteomes" id="UP000295325">
    <property type="component" value="Unassembled WGS sequence"/>
</dbReference>
<feature type="transmembrane region" description="Helical" evidence="4">
    <location>
        <begin position="386"/>
        <end position="403"/>
    </location>
</feature>
<sequence length="525" mass="58570">MSYKKLSYKKKQPNSNQKNEVIKSSGNSLTQDLKENLERIQETLGNSSDIVVREFYAGKYGQMHIGIVYVDGLIDKNIVQRFILEALMLNLREAELDSTVFLQENELQVLKKAVLPAGEVKEIVDFNELFLHLLSGDTIVIINGVSRGMAIGTKGWTDRGIEEPGSESVVRGPRDGFTETLRTNTALLRRRIRDPNFWIETRRLGRRTKTDVSIAYIKGVASDRVVQEVHRRLDSIDIDAVLESGYIEEFVQDAPYSLFPTIYNTERPDKVVSAILEGRVAILVDGTPFVLLVPVVFIQFFQASEDYYHRFDISTLIRLLRFMCFFLALLVPSFYVAATTFHQEMIPTTLLVSIAAQREGVPFPAAVEALLMEISFEILREAGIRLPRAVGSAISIVGALVLGEAAVRAGIVSPAMVIVVSVTAISNFVSPAFNMAMSIRILRFLFLILASTFGLFGIVLGLIAMVLHLCGLSSFGVPYMSPMAPLIMQDQKDAMVRLPRFGVFKRPNFIRGNDAVRGRNPGNRK</sequence>
<evidence type="ECO:0000256" key="4">
    <source>
        <dbReference type="SAM" id="Phobius"/>
    </source>
</evidence>
<dbReference type="RefSeq" id="WP_133627792.1">
    <property type="nucleotide sequence ID" value="NZ_SOAZ01000007.1"/>
</dbReference>
<feature type="compositionally biased region" description="Polar residues" evidence="3">
    <location>
        <begin position="13"/>
        <end position="26"/>
    </location>
</feature>
<evidence type="ECO:0000256" key="3">
    <source>
        <dbReference type="SAM" id="MobiDB-lite"/>
    </source>
</evidence>
<evidence type="ECO:0000256" key="1">
    <source>
        <dbReference type="ARBA" id="ARBA00005278"/>
    </source>
</evidence>
<evidence type="ECO:0000313" key="5">
    <source>
        <dbReference type="EMBL" id="TDT61312.1"/>
    </source>
</evidence>
<dbReference type="AlphaFoldDB" id="A0A4R7KT82"/>
<feature type="transmembrane region" description="Helical" evidence="4">
    <location>
        <begin position="280"/>
        <end position="301"/>
    </location>
</feature>
<keyword evidence="4" id="KW-1133">Transmembrane helix</keyword>
<keyword evidence="6" id="KW-1185">Reference proteome</keyword>
<feature type="transmembrane region" description="Helical" evidence="4">
    <location>
        <begin position="441"/>
        <end position="467"/>
    </location>
</feature>
<dbReference type="PIRSF" id="PIRSF005690">
    <property type="entry name" value="GerBA"/>
    <property type="match status" value="1"/>
</dbReference>
<dbReference type="GO" id="GO:0016020">
    <property type="term" value="C:membrane"/>
    <property type="evidence" value="ECO:0007669"/>
    <property type="project" value="InterPro"/>
</dbReference>
<dbReference type="Pfam" id="PF03323">
    <property type="entry name" value="GerA"/>
    <property type="match status" value="1"/>
</dbReference>
<dbReference type="OrthoDB" id="9772630at2"/>
<evidence type="ECO:0000313" key="6">
    <source>
        <dbReference type="Proteomes" id="UP000295325"/>
    </source>
</evidence>
<feature type="transmembrane region" description="Helical" evidence="4">
    <location>
        <begin position="409"/>
        <end position="429"/>
    </location>
</feature>
<dbReference type="InterPro" id="IPR050768">
    <property type="entry name" value="UPF0353/GerABKA_families"/>
</dbReference>
<dbReference type="PANTHER" id="PTHR22550">
    <property type="entry name" value="SPORE GERMINATION PROTEIN"/>
    <property type="match status" value="1"/>
</dbReference>
<gene>
    <name evidence="5" type="ORF">EDD71_10737</name>
</gene>
<proteinExistence type="inferred from homology"/>
<feature type="compositionally biased region" description="Basic residues" evidence="3">
    <location>
        <begin position="1"/>
        <end position="12"/>
    </location>
</feature>
<keyword evidence="2 4" id="KW-0472">Membrane</keyword>
<dbReference type="PANTHER" id="PTHR22550:SF5">
    <property type="entry name" value="LEUCINE ZIPPER PROTEIN 4"/>
    <property type="match status" value="1"/>
</dbReference>
<name>A0A4R7KT82_9CLOT</name>
<keyword evidence="4" id="KW-0812">Transmembrane</keyword>
<evidence type="ECO:0000256" key="2">
    <source>
        <dbReference type="ARBA" id="ARBA00023136"/>
    </source>
</evidence>
<feature type="transmembrane region" description="Helical" evidence="4">
    <location>
        <begin position="322"/>
        <end position="341"/>
    </location>
</feature>
<dbReference type="GO" id="GO:0009847">
    <property type="term" value="P:spore germination"/>
    <property type="evidence" value="ECO:0007669"/>
    <property type="project" value="InterPro"/>
</dbReference>
<protein>
    <submittedName>
        <fullName evidence="5">Spore germination protein KA</fullName>
    </submittedName>
</protein>